<sequence length="255" mass="28234">MRLPKELFSFLLVRLGVIIAISALWQGMAWLIASPDFPSLFAVIKSLQFHFNEGEMVTNILITLRRVLLSFVIAMLLGGIIGIVMGVNAWVNKLTDSLLIIMLNIPALVTILLSYIWFGLVESAAIAAVVINKIPTVVVMIREGARTVDKDLLAVAKIYKLSPSKTFFAVFLPQLYPFIIAAARSGLSLIWKIVLVVELLGRSDGVGFALNTLFQFFDIAGILAYTFAFVVIILLIETLIFKPFDKLVARGTRFD</sequence>
<dbReference type="InterPro" id="IPR035906">
    <property type="entry name" value="MetI-like_sf"/>
</dbReference>
<dbReference type="RefSeq" id="WP_146782805.1">
    <property type="nucleotide sequence ID" value="NZ_VOLT01000001.1"/>
</dbReference>
<dbReference type="SUPFAM" id="SSF161098">
    <property type="entry name" value="MetI-like"/>
    <property type="match status" value="1"/>
</dbReference>
<comment type="subcellular location">
    <subcellularLocation>
        <location evidence="1 7">Cell membrane</location>
        <topology evidence="1 7">Multi-pass membrane protein</topology>
    </subcellularLocation>
</comment>
<dbReference type="InterPro" id="IPR000515">
    <property type="entry name" value="MetI-like"/>
</dbReference>
<keyword evidence="3" id="KW-1003">Cell membrane</keyword>
<dbReference type="EMBL" id="VOLT01000001">
    <property type="protein sequence ID" value="TWX72028.1"/>
    <property type="molecule type" value="Genomic_DNA"/>
</dbReference>
<dbReference type="PANTHER" id="PTHR30151:SF38">
    <property type="entry name" value="ALIPHATIC SULFONATES TRANSPORT PERMEASE PROTEIN SSUC-RELATED"/>
    <property type="match status" value="1"/>
</dbReference>
<dbReference type="AlphaFoldDB" id="A0A5C6QU14"/>
<dbReference type="Proteomes" id="UP000321822">
    <property type="component" value="Unassembled WGS sequence"/>
</dbReference>
<keyword evidence="6 7" id="KW-0472">Membrane</keyword>
<evidence type="ECO:0000256" key="7">
    <source>
        <dbReference type="RuleBase" id="RU363032"/>
    </source>
</evidence>
<evidence type="ECO:0000256" key="6">
    <source>
        <dbReference type="ARBA" id="ARBA00023136"/>
    </source>
</evidence>
<dbReference type="Gene3D" id="1.10.3720.10">
    <property type="entry name" value="MetI-like"/>
    <property type="match status" value="1"/>
</dbReference>
<proteinExistence type="inferred from homology"/>
<accession>A0A5C6QU14</accession>
<reference evidence="9 10" key="1">
    <citation type="submission" date="2019-07" db="EMBL/GenBank/DDBJ databases">
        <title>Genomes of sea-ice associated Colwellia species.</title>
        <authorList>
            <person name="Bowman J.P."/>
        </authorList>
    </citation>
    <scope>NUCLEOTIDE SEQUENCE [LARGE SCALE GENOMIC DNA]</scope>
    <source>
        <strain evidence="9 10">ACAM 459</strain>
    </source>
</reference>
<feature type="transmembrane region" description="Helical" evidence="7">
    <location>
        <begin position="98"/>
        <end position="118"/>
    </location>
</feature>
<evidence type="ECO:0000256" key="4">
    <source>
        <dbReference type="ARBA" id="ARBA00022692"/>
    </source>
</evidence>
<dbReference type="PROSITE" id="PS50928">
    <property type="entry name" value="ABC_TM1"/>
    <property type="match status" value="1"/>
</dbReference>
<comment type="similarity">
    <text evidence="7">Belongs to the binding-protein-dependent transport system permease family.</text>
</comment>
<dbReference type="Pfam" id="PF00528">
    <property type="entry name" value="BPD_transp_1"/>
    <property type="match status" value="1"/>
</dbReference>
<feature type="transmembrane region" description="Helical" evidence="7">
    <location>
        <begin position="67"/>
        <end position="91"/>
    </location>
</feature>
<evidence type="ECO:0000259" key="8">
    <source>
        <dbReference type="PROSITE" id="PS50928"/>
    </source>
</evidence>
<dbReference type="PANTHER" id="PTHR30151">
    <property type="entry name" value="ALKANE SULFONATE ABC TRANSPORTER-RELATED, MEMBRANE SUBUNIT"/>
    <property type="match status" value="1"/>
</dbReference>
<keyword evidence="2 7" id="KW-0813">Transport</keyword>
<comment type="caution">
    <text evidence="9">The sequence shown here is derived from an EMBL/GenBank/DDBJ whole genome shotgun (WGS) entry which is preliminary data.</text>
</comment>
<dbReference type="GO" id="GO:0005886">
    <property type="term" value="C:plasma membrane"/>
    <property type="evidence" value="ECO:0007669"/>
    <property type="project" value="UniProtKB-SubCell"/>
</dbReference>
<feature type="transmembrane region" description="Helical" evidence="7">
    <location>
        <begin position="124"/>
        <end position="145"/>
    </location>
</feature>
<dbReference type="GO" id="GO:0055085">
    <property type="term" value="P:transmembrane transport"/>
    <property type="evidence" value="ECO:0007669"/>
    <property type="project" value="InterPro"/>
</dbReference>
<protein>
    <submittedName>
        <fullName evidence="9">ABC transporter permease subunit</fullName>
    </submittedName>
</protein>
<evidence type="ECO:0000313" key="9">
    <source>
        <dbReference type="EMBL" id="TWX72028.1"/>
    </source>
</evidence>
<feature type="transmembrane region" description="Helical" evidence="7">
    <location>
        <begin position="166"/>
        <end position="194"/>
    </location>
</feature>
<dbReference type="CDD" id="cd06261">
    <property type="entry name" value="TM_PBP2"/>
    <property type="match status" value="1"/>
</dbReference>
<evidence type="ECO:0000256" key="1">
    <source>
        <dbReference type="ARBA" id="ARBA00004651"/>
    </source>
</evidence>
<evidence type="ECO:0000256" key="2">
    <source>
        <dbReference type="ARBA" id="ARBA00022448"/>
    </source>
</evidence>
<keyword evidence="5 7" id="KW-1133">Transmembrane helix</keyword>
<evidence type="ECO:0000313" key="10">
    <source>
        <dbReference type="Proteomes" id="UP000321822"/>
    </source>
</evidence>
<name>A0A5C6QU14_9GAMM</name>
<feature type="domain" description="ABC transmembrane type-1" evidence="8">
    <location>
        <begin position="60"/>
        <end position="240"/>
    </location>
</feature>
<keyword evidence="4 7" id="KW-0812">Transmembrane</keyword>
<evidence type="ECO:0000256" key="3">
    <source>
        <dbReference type="ARBA" id="ARBA00022475"/>
    </source>
</evidence>
<dbReference type="OrthoDB" id="5298727at2"/>
<keyword evidence="10" id="KW-1185">Reference proteome</keyword>
<evidence type="ECO:0000256" key="5">
    <source>
        <dbReference type="ARBA" id="ARBA00022989"/>
    </source>
</evidence>
<feature type="transmembrane region" description="Helical" evidence="7">
    <location>
        <begin position="12"/>
        <end position="33"/>
    </location>
</feature>
<gene>
    <name evidence="9" type="ORF">ESZ36_02005</name>
</gene>
<feature type="transmembrane region" description="Helical" evidence="7">
    <location>
        <begin position="214"/>
        <end position="236"/>
    </location>
</feature>
<organism evidence="9 10">
    <name type="scientific">Colwellia demingiae</name>
    <dbReference type="NCBI Taxonomy" id="89401"/>
    <lineage>
        <taxon>Bacteria</taxon>
        <taxon>Pseudomonadati</taxon>
        <taxon>Pseudomonadota</taxon>
        <taxon>Gammaproteobacteria</taxon>
        <taxon>Alteromonadales</taxon>
        <taxon>Colwelliaceae</taxon>
        <taxon>Colwellia</taxon>
    </lineage>
</organism>